<sequence length="700" mass="77572">MYRKGGGGGGRGSPGAMRDAGHRVVVGYVLHQVRGLITCYNMPFGRNQRLDPRRSSPYCSTTTIVVLVALCLVGVWMMTSSTVAPVDMSSSDDNSEVKQQVSETDGKPFEDNNGEVPIEASEGDTNTNSNSGASESQSESSQNKVEQGETTGNVGGTTQDENSSNGNKDTKDESIDTSKSGTYSDANGKLDEVALVKEGGDSKSESRDKNTRGEEVRPEKSMEKNSVETESSSSNNSDQTENSEQENSTVSTEQEKTAEQNYHRTGNNVKEKNTEQTDQTQSNDQNKSTEEKSDKTASNEQQLSDTQNSNQESKSDVVIVKDKKGEEQIDEKMVQNQNRDTAQKPDEGKTEDETKEQGAKELLPSGAQAELLNETITQNVAWSTQASESKNEKEKQATSSSKKEGISYSWKLCNVTAGPDYIPCLDNEAAIKKLPSTKHYEHRERHCPEEAPTCLVPLPDGYKKSIEWPNSRDKIWYHNVPHTKLAVVKGHQNWVKVSGEYLTFPGGGTQFKHGGTLLLELNRLLRPGGYFVWSATPVYQKLAEDVEIWKAMTALMKSMCWDMVAKTKDNVDRVGLAIFRKPSNNSCYEHRKQSSPPFCQESDDPNAAWNVPLQTCMHKIPVDASVRGSKWPEKWPLRLETAPYWLNSSQIGVYGKAAPEDFKADQEHWNTVVSKSYLNGMGIDWSKVRNVMDMRAVYGG</sequence>
<feature type="compositionally biased region" description="Low complexity" evidence="3">
    <location>
        <begin position="228"/>
        <end position="248"/>
    </location>
</feature>
<comment type="similarity">
    <text evidence="2">Belongs to the methyltransferase superfamily.</text>
</comment>
<dbReference type="GO" id="GO:0032259">
    <property type="term" value="P:methylation"/>
    <property type="evidence" value="ECO:0007669"/>
    <property type="project" value="UniProtKB-KW"/>
</dbReference>
<evidence type="ECO:0000256" key="1">
    <source>
        <dbReference type="ARBA" id="ARBA00022603"/>
    </source>
</evidence>
<dbReference type="AlphaFoldDB" id="A0A5P1E7M5"/>
<evidence type="ECO:0000256" key="2">
    <source>
        <dbReference type="RuleBase" id="RU366043"/>
    </source>
</evidence>
<feature type="compositionally biased region" description="Basic and acidic residues" evidence="3">
    <location>
        <begin position="253"/>
        <end position="262"/>
    </location>
</feature>
<feature type="compositionally biased region" description="Basic and acidic residues" evidence="3">
    <location>
        <begin position="287"/>
        <end position="297"/>
    </location>
</feature>
<dbReference type="GO" id="GO:0005768">
    <property type="term" value="C:endosome"/>
    <property type="evidence" value="ECO:0007669"/>
    <property type="project" value="TreeGrafter"/>
</dbReference>
<proteinExistence type="inferred from homology"/>
<evidence type="ECO:0000313" key="4">
    <source>
        <dbReference type="EMBL" id="ONK58023.1"/>
    </source>
</evidence>
<feature type="region of interest" description="Disordered" evidence="3">
    <location>
        <begin position="85"/>
        <end position="360"/>
    </location>
</feature>
<dbReference type="GO" id="GO:0005802">
    <property type="term" value="C:trans-Golgi network"/>
    <property type="evidence" value="ECO:0007669"/>
    <property type="project" value="TreeGrafter"/>
</dbReference>
<feature type="compositionally biased region" description="Basic and acidic residues" evidence="3">
    <location>
        <begin position="313"/>
        <end position="333"/>
    </location>
</feature>
<dbReference type="PANTHER" id="PTHR10108:SF1130">
    <property type="entry name" value="METHYLTRANSFERASE PMT26-RELATED"/>
    <property type="match status" value="1"/>
</dbReference>
<feature type="transmembrane region" description="Helical" evidence="2">
    <location>
        <begin position="58"/>
        <end position="78"/>
    </location>
</feature>
<feature type="compositionally biased region" description="Basic and acidic residues" evidence="3">
    <location>
        <begin position="188"/>
        <end position="227"/>
    </location>
</feature>
<keyword evidence="2" id="KW-0808">Transferase</keyword>
<name>A0A5P1E7M5_ASPOF</name>
<dbReference type="Proteomes" id="UP000243459">
    <property type="component" value="Chromosome 9"/>
</dbReference>
<feature type="compositionally biased region" description="Polar residues" evidence="3">
    <location>
        <begin position="276"/>
        <end position="286"/>
    </location>
</feature>
<dbReference type="Gramene" id="ONK58023">
    <property type="protein sequence ID" value="ONK58023"/>
    <property type="gene ID" value="A4U43_C09F7110"/>
</dbReference>
<feature type="compositionally biased region" description="Basic and acidic residues" evidence="3">
    <location>
        <begin position="341"/>
        <end position="359"/>
    </location>
</feature>
<keyword evidence="5" id="KW-1185">Reference proteome</keyword>
<feature type="region of interest" description="Disordered" evidence="3">
    <location>
        <begin position="382"/>
        <end position="401"/>
    </location>
</feature>
<keyword evidence="2" id="KW-0735">Signal-anchor</keyword>
<feature type="compositionally biased region" description="Polar residues" evidence="3">
    <location>
        <begin position="85"/>
        <end position="103"/>
    </location>
</feature>
<feature type="compositionally biased region" description="Polar residues" evidence="3">
    <location>
        <begin position="148"/>
        <end position="167"/>
    </location>
</feature>
<dbReference type="EMBL" id="CM007389">
    <property type="protein sequence ID" value="ONK58023.1"/>
    <property type="molecule type" value="Genomic_DNA"/>
</dbReference>
<keyword evidence="2" id="KW-0812">Transmembrane</keyword>
<organism evidence="4 5">
    <name type="scientific">Asparagus officinalis</name>
    <name type="common">Garden asparagus</name>
    <dbReference type="NCBI Taxonomy" id="4686"/>
    <lineage>
        <taxon>Eukaryota</taxon>
        <taxon>Viridiplantae</taxon>
        <taxon>Streptophyta</taxon>
        <taxon>Embryophyta</taxon>
        <taxon>Tracheophyta</taxon>
        <taxon>Spermatophyta</taxon>
        <taxon>Magnoliopsida</taxon>
        <taxon>Liliopsida</taxon>
        <taxon>Asparagales</taxon>
        <taxon>Asparagaceae</taxon>
        <taxon>Asparagoideae</taxon>
        <taxon>Asparagus</taxon>
    </lineage>
</organism>
<reference evidence="5" key="1">
    <citation type="journal article" date="2017" name="Nat. Commun.">
        <title>The asparagus genome sheds light on the origin and evolution of a young Y chromosome.</title>
        <authorList>
            <person name="Harkess A."/>
            <person name="Zhou J."/>
            <person name="Xu C."/>
            <person name="Bowers J.E."/>
            <person name="Van der Hulst R."/>
            <person name="Ayyampalayam S."/>
            <person name="Mercati F."/>
            <person name="Riccardi P."/>
            <person name="McKain M.R."/>
            <person name="Kakrana A."/>
            <person name="Tang H."/>
            <person name="Ray J."/>
            <person name="Groenendijk J."/>
            <person name="Arikit S."/>
            <person name="Mathioni S.M."/>
            <person name="Nakano M."/>
            <person name="Shan H."/>
            <person name="Telgmann-Rauber A."/>
            <person name="Kanno A."/>
            <person name="Yue Z."/>
            <person name="Chen H."/>
            <person name="Li W."/>
            <person name="Chen Y."/>
            <person name="Xu X."/>
            <person name="Zhang Y."/>
            <person name="Luo S."/>
            <person name="Chen H."/>
            <person name="Gao J."/>
            <person name="Mao Z."/>
            <person name="Pires J.C."/>
            <person name="Luo M."/>
            <person name="Kudrna D."/>
            <person name="Wing R.A."/>
            <person name="Meyers B.C."/>
            <person name="Yi K."/>
            <person name="Kong H."/>
            <person name="Lavrijsen P."/>
            <person name="Sunseri F."/>
            <person name="Falavigna A."/>
            <person name="Ye Y."/>
            <person name="Leebens-Mack J.H."/>
            <person name="Chen G."/>
        </authorList>
    </citation>
    <scope>NUCLEOTIDE SEQUENCE [LARGE SCALE GENOMIC DNA]</scope>
    <source>
        <strain evidence="5">cv. DH0086</strain>
    </source>
</reference>
<keyword evidence="2" id="KW-0325">Glycoprotein</keyword>
<evidence type="ECO:0000313" key="5">
    <source>
        <dbReference type="Proteomes" id="UP000243459"/>
    </source>
</evidence>
<accession>A0A5P1E7M5</accession>
<dbReference type="Pfam" id="PF03141">
    <property type="entry name" value="Methyltransf_29"/>
    <property type="match status" value="1"/>
</dbReference>
<comment type="subcellular location">
    <subcellularLocation>
        <location evidence="2">Membrane</location>
        <topology evidence="2">Single-pass type II membrane protein</topology>
    </subcellularLocation>
</comment>
<keyword evidence="2" id="KW-0472">Membrane</keyword>
<keyword evidence="1 2" id="KW-0489">Methyltransferase</keyword>
<evidence type="ECO:0000256" key="3">
    <source>
        <dbReference type="SAM" id="MobiDB-lite"/>
    </source>
</evidence>
<feature type="compositionally biased region" description="Low complexity" evidence="3">
    <location>
        <begin position="128"/>
        <end position="145"/>
    </location>
</feature>
<gene>
    <name evidence="4" type="ORF">A4U43_C09F7110</name>
</gene>
<keyword evidence="2" id="KW-1133">Transmembrane helix</keyword>
<dbReference type="EC" id="2.1.1.-" evidence="2"/>
<dbReference type="GO" id="GO:0016020">
    <property type="term" value="C:membrane"/>
    <property type="evidence" value="ECO:0007669"/>
    <property type="project" value="UniProtKB-SubCell"/>
</dbReference>
<feature type="compositionally biased region" description="Basic and acidic residues" evidence="3">
    <location>
        <begin position="389"/>
        <end position="401"/>
    </location>
</feature>
<dbReference type="PANTHER" id="PTHR10108">
    <property type="entry name" value="SAM-DEPENDENT METHYLTRANSFERASE"/>
    <property type="match status" value="1"/>
</dbReference>
<dbReference type="InterPro" id="IPR004159">
    <property type="entry name" value="Put_SAM_MeTrfase"/>
</dbReference>
<feature type="compositionally biased region" description="Polar residues" evidence="3">
    <location>
        <begin position="298"/>
        <end position="312"/>
    </location>
</feature>
<dbReference type="GO" id="GO:0008168">
    <property type="term" value="F:methyltransferase activity"/>
    <property type="evidence" value="ECO:0007669"/>
    <property type="project" value="UniProtKB-UniRule"/>
</dbReference>
<dbReference type="OMA" id="NKSEGMA"/>
<protein>
    <recommendedName>
        <fullName evidence="2">Methyltransferase</fullName>
        <ecNumber evidence="2">2.1.1.-</ecNumber>
    </recommendedName>
</protein>